<organism evidence="1 2">
    <name type="scientific">Pseudocitrobacter cyperus</name>
    <dbReference type="NCBI Taxonomy" id="3112843"/>
    <lineage>
        <taxon>Bacteria</taxon>
        <taxon>Pseudomonadati</taxon>
        <taxon>Pseudomonadota</taxon>
        <taxon>Gammaproteobacteria</taxon>
        <taxon>Enterobacterales</taxon>
        <taxon>Enterobacteriaceae</taxon>
        <taxon>Pseudocitrobacter</taxon>
    </lineage>
</organism>
<proteinExistence type="predicted"/>
<protein>
    <submittedName>
        <fullName evidence="1">Uncharacterized protein</fullName>
    </submittedName>
</protein>
<keyword evidence="2" id="KW-1185">Reference proteome</keyword>
<reference evidence="1 2" key="1">
    <citation type="submission" date="2024-01" db="EMBL/GenBank/DDBJ databases">
        <title>Pseudocitrobacter sp. Endophytic strain Cyp-38L.</title>
        <authorList>
            <person name="Amer M.A."/>
            <person name="Hamed S.M."/>
        </authorList>
    </citation>
    <scope>NUCLEOTIDE SEQUENCE [LARGE SCALE GENOMIC DNA]</scope>
    <source>
        <strain evidence="1 2">Cyp38S</strain>
    </source>
</reference>
<dbReference type="Proteomes" id="UP001444146">
    <property type="component" value="Unassembled WGS sequence"/>
</dbReference>
<accession>A0ABV0HQL8</accession>
<gene>
    <name evidence="1" type="ORF">VSR74_19395</name>
</gene>
<dbReference type="RefSeq" id="WP_347796223.1">
    <property type="nucleotide sequence ID" value="NZ_JAYMYY010000007.1"/>
</dbReference>
<comment type="caution">
    <text evidence="1">The sequence shown here is derived from an EMBL/GenBank/DDBJ whole genome shotgun (WGS) entry which is preliminary data.</text>
</comment>
<sequence length="326" mass="38323">MLLRTAYQPDETLHSFIFRVCMVNGVEQYADLTDNKGHWRFNLKLSEQIRQYFMSYSDRDILTLGQNSGLIRKNTNTFGNPLEYMLVIKKLYSIKGDYNNISGSHPVNFCIDCIRDSLRVNGYGFFKAAWMRKWTNFCDIHNKPLTFCPAIPARYSHEVIKQILRGEYPQGSFSELYRSQILEETPPLNYVMINEVNSSEYKKADYIHLAICLKNAIRNFINHTSKCSLHIFYLLDFYRERGKWRPYRNIYNIEEYEVAVMIKALFNERNRLFLDFWHENAKATTLYGGIFEYKEVSETLYIYKGTDKCGTCSSLNCPVKAPKSEP</sequence>
<name>A0ABV0HQL8_9ENTR</name>
<dbReference type="EMBL" id="JAYMYY010000007">
    <property type="protein sequence ID" value="MEO3991967.1"/>
    <property type="molecule type" value="Genomic_DNA"/>
</dbReference>
<evidence type="ECO:0000313" key="1">
    <source>
        <dbReference type="EMBL" id="MEO3991967.1"/>
    </source>
</evidence>
<evidence type="ECO:0000313" key="2">
    <source>
        <dbReference type="Proteomes" id="UP001444146"/>
    </source>
</evidence>